<protein>
    <submittedName>
        <fullName evidence="1">Uncharacterized protein</fullName>
    </submittedName>
</protein>
<name>A0AAN5DA83_9BILA</name>
<feature type="non-terminal residue" evidence="1">
    <location>
        <position position="1"/>
    </location>
</feature>
<dbReference type="AlphaFoldDB" id="A0AAN5DA83"/>
<proteinExistence type="predicted"/>
<keyword evidence="2" id="KW-1185">Reference proteome</keyword>
<accession>A0AAN5DA83</accession>
<organism evidence="1 2">
    <name type="scientific">Pristionchus mayeri</name>
    <dbReference type="NCBI Taxonomy" id="1317129"/>
    <lineage>
        <taxon>Eukaryota</taxon>
        <taxon>Metazoa</taxon>
        <taxon>Ecdysozoa</taxon>
        <taxon>Nematoda</taxon>
        <taxon>Chromadorea</taxon>
        <taxon>Rhabditida</taxon>
        <taxon>Rhabditina</taxon>
        <taxon>Diplogasteromorpha</taxon>
        <taxon>Diplogasteroidea</taxon>
        <taxon>Neodiplogasteridae</taxon>
        <taxon>Pristionchus</taxon>
    </lineage>
</organism>
<reference evidence="2" key="1">
    <citation type="submission" date="2022-10" db="EMBL/GenBank/DDBJ databases">
        <title>Genome assembly of Pristionchus species.</title>
        <authorList>
            <person name="Yoshida K."/>
            <person name="Sommer R.J."/>
        </authorList>
    </citation>
    <scope>NUCLEOTIDE SEQUENCE [LARGE SCALE GENOMIC DNA]</scope>
    <source>
        <strain evidence="2">RS5460</strain>
    </source>
</reference>
<gene>
    <name evidence="1" type="ORF">PMAYCL1PPCAC_28672</name>
</gene>
<dbReference type="Proteomes" id="UP001328107">
    <property type="component" value="Unassembled WGS sequence"/>
</dbReference>
<sequence length="124" mass="14211">LAQQIVDCWEEETSPLSSPSSSSSSLRFSCDSASIHSRKRRISQLESKAKRRRVDGKKFCFDDHKMEQNYRRFSDRVDEAIRNGLLPHPSNPSYAGVLADFVYGEEETKKNIKRSVPLESFLGR</sequence>
<evidence type="ECO:0000313" key="1">
    <source>
        <dbReference type="EMBL" id="GMR58477.1"/>
    </source>
</evidence>
<comment type="caution">
    <text evidence="1">The sequence shown here is derived from an EMBL/GenBank/DDBJ whole genome shotgun (WGS) entry which is preliminary data.</text>
</comment>
<evidence type="ECO:0000313" key="2">
    <source>
        <dbReference type="Proteomes" id="UP001328107"/>
    </source>
</evidence>
<dbReference type="EMBL" id="BTRK01000006">
    <property type="protein sequence ID" value="GMR58477.1"/>
    <property type="molecule type" value="Genomic_DNA"/>
</dbReference>
<feature type="non-terminal residue" evidence="1">
    <location>
        <position position="124"/>
    </location>
</feature>